<keyword evidence="11" id="KW-1185">Reference proteome</keyword>
<dbReference type="AlphaFoldDB" id="A0A1J7IP01"/>
<proteinExistence type="predicted"/>
<evidence type="ECO:0000256" key="3">
    <source>
        <dbReference type="ARBA" id="ARBA00022475"/>
    </source>
</evidence>
<evidence type="ECO:0000313" key="11">
    <source>
        <dbReference type="Proteomes" id="UP000182658"/>
    </source>
</evidence>
<dbReference type="EMBL" id="KV875097">
    <property type="protein sequence ID" value="OIW29351.1"/>
    <property type="molecule type" value="Genomic_DNA"/>
</dbReference>
<evidence type="ECO:0000256" key="8">
    <source>
        <dbReference type="SAM" id="MobiDB-lite"/>
    </source>
</evidence>
<evidence type="ECO:0000256" key="7">
    <source>
        <dbReference type="ARBA" id="ARBA00023136"/>
    </source>
</evidence>
<feature type="region of interest" description="Disordered" evidence="8">
    <location>
        <begin position="1"/>
        <end position="23"/>
    </location>
</feature>
<dbReference type="Proteomes" id="UP000182658">
    <property type="component" value="Unassembled WGS sequence"/>
</dbReference>
<keyword evidence="2" id="KW-0813">Transport</keyword>
<keyword evidence="6" id="KW-0406">Ion transport</keyword>
<accession>A0A1J7IP01</accession>
<evidence type="ECO:0000256" key="6">
    <source>
        <dbReference type="ARBA" id="ARBA00023065"/>
    </source>
</evidence>
<dbReference type="InParanoid" id="A0A1J7IP01"/>
<comment type="subcellular location">
    <subcellularLocation>
        <location evidence="1">Cell membrane</location>
        <topology evidence="1">Multi-pass membrane protein</topology>
    </subcellularLocation>
</comment>
<feature type="transmembrane region" description="Helical" evidence="9">
    <location>
        <begin position="297"/>
        <end position="318"/>
    </location>
</feature>
<organism evidence="10 11">
    <name type="scientific">Coniochaeta ligniaria NRRL 30616</name>
    <dbReference type="NCBI Taxonomy" id="1408157"/>
    <lineage>
        <taxon>Eukaryota</taxon>
        <taxon>Fungi</taxon>
        <taxon>Dikarya</taxon>
        <taxon>Ascomycota</taxon>
        <taxon>Pezizomycotina</taxon>
        <taxon>Sordariomycetes</taxon>
        <taxon>Sordariomycetidae</taxon>
        <taxon>Coniochaetales</taxon>
        <taxon>Coniochaetaceae</taxon>
        <taxon>Coniochaeta</taxon>
    </lineage>
</organism>
<dbReference type="PANTHER" id="PTHR33281:SF19">
    <property type="entry name" value="VOLTAGE-DEPENDENT ANION CHANNEL-FORMING PROTEIN YNEE"/>
    <property type="match status" value="1"/>
</dbReference>
<feature type="transmembrane region" description="Helical" evidence="9">
    <location>
        <begin position="86"/>
        <end position="107"/>
    </location>
</feature>
<dbReference type="PANTHER" id="PTHR33281">
    <property type="entry name" value="UPF0187 PROTEIN YNEE"/>
    <property type="match status" value="1"/>
</dbReference>
<evidence type="ECO:0000256" key="9">
    <source>
        <dbReference type="SAM" id="Phobius"/>
    </source>
</evidence>
<reference evidence="10 11" key="1">
    <citation type="submission" date="2016-10" db="EMBL/GenBank/DDBJ databases">
        <title>Draft genome sequence of Coniochaeta ligniaria NRRL30616, a lignocellulolytic fungus for bioabatement of inhibitors in plant biomass hydrolysates.</title>
        <authorList>
            <consortium name="DOE Joint Genome Institute"/>
            <person name="Jimenez D.J."/>
            <person name="Hector R.E."/>
            <person name="Riley R."/>
            <person name="Sun H."/>
            <person name="Grigoriev I.V."/>
            <person name="Van Elsas J.D."/>
            <person name="Nichols N.N."/>
        </authorList>
    </citation>
    <scope>NUCLEOTIDE SEQUENCE [LARGE SCALE GENOMIC DNA]</scope>
    <source>
        <strain evidence="10 11">NRRL 30616</strain>
    </source>
</reference>
<evidence type="ECO:0000256" key="5">
    <source>
        <dbReference type="ARBA" id="ARBA00022989"/>
    </source>
</evidence>
<protein>
    <submittedName>
        <fullName evidence="10">UPF0187-domain-containing protein</fullName>
    </submittedName>
</protein>
<evidence type="ECO:0000256" key="4">
    <source>
        <dbReference type="ARBA" id="ARBA00022692"/>
    </source>
</evidence>
<evidence type="ECO:0000256" key="1">
    <source>
        <dbReference type="ARBA" id="ARBA00004651"/>
    </source>
</evidence>
<dbReference type="InterPro" id="IPR044669">
    <property type="entry name" value="YneE/VCCN1/2-like"/>
</dbReference>
<evidence type="ECO:0000256" key="2">
    <source>
        <dbReference type="ARBA" id="ARBA00022448"/>
    </source>
</evidence>
<feature type="transmembrane region" description="Helical" evidence="9">
    <location>
        <begin position="324"/>
        <end position="345"/>
    </location>
</feature>
<keyword evidence="7 9" id="KW-0472">Membrane</keyword>
<keyword evidence="3" id="KW-1003">Cell membrane</keyword>
<evidence type="ECO:0000313" key="10">
    <source>
        <dbReference type="EMBL" id="OIW29351.1"/>
    </source>
</evidence>
<feature type="compositionally biased region" description="Basic and acidic residues" evidence="8">
    <location>
        <begin position="430"/>
        <end position="446"/>
    </location>
</feature>
<keyword evidence="5 9" id="KW-1133">Transmembrane helix</keyword>
<dbReference type="OrthoDB" id="1368at2759"/>
<sequence>MPPLAQEESPMSPRIHTPNPFSRHNTSLDLDDYFKGPRDIQRHSKWPVFLRMHGSILPKMILPLLTVAAWSSAISVIHFYRTNLGTNSILLTVTGFVVGLGLSFRSSTAYERYAEGRRYWAQLILASQQLGRVFWIHAKERDGDLSQKDLLAKLTAMNLLVAFAVSLKHKLRYEPFTSYDDLSNLVSHLDTFSSIATRDQPKNATARKRPGLLKATGEYLGVSFAASNPRKTIKQAHRPLGNLPLEILGYLASFTDELVQNGQLAVPMQQTIAYNNIASLNDVLTGTERVLTTPLPIAYTIAISQITWVYVFLLPFQLLSVPNMGWVTIPASVLAAYIILGLLMIGREVEQPFGEDVNDLPLESYCAQIASELDIIASKPKQLNRDWIETVDNRVLWPLSSNGWQAWMNRGEQRVREALRAKTEMGFEARKQMESTGTEGEKHGNRDTVAVSEV</sequence>
<dbReference type="GO" id="GO:0005254">
    <property type="term" value="F:chloride channel activity"/>
    <property type="evidence" value="ECO:0007669"/>
    <property type="project" value="InterPro"/>
</dbReference>
<dbReference type="STRING" id="1408157.A0A1J7IP01"/>
<dbReference type="Pfam" id="PF25539">
    <property type="entry name" value="Bestrophin_2"/>
    <property type="match status" value="1"/>
</dbReference>
<gene>
    <name evidence="10" type="ORF">CONLIGDRAFT_576024</name>
</gene>
<feature type="region of interest" description="Disordered" evidence="8">
    <location>
        <begin position="430"/>
        <end position="454"/>
    </location>
</feature>
<dbReference type="GO" id="GO:0005886">
    <property type="term" value="C:plasma membrane"/>
    <property type="evidence" value="ECO:0007669"/>
    <property type="project" value="UniProtKB-SubCell"/>
</dbReference>
<keyword evidence="4 9" id="KW-0812">Transmembrane</keyword>
<name>A0A1J7IP01_9PEZI</name>